<proteinExistence type="predicted"/>
<keyword evidence="5" id="KW-0808">Transferase</keyword>
<dbReference type="InterPro" id="IPR004358">
    <property type="entry name" value="Sig_transdc_His_kin-like_C"/>
</dbReference>
<dbReference type="EC" id="2.7.13.3" evidence="3"/>
<dbReference type="InterPro" id="IPR005467">
    <property type="entry name" value="His_kinase_dom"/>
</dbReference>
<keyword evidence="7" id="KW-0418">Kinase</keyword>
<name>A0A512SW97_9MICO</name>
<dbReference type="SMART" id="SM00091">
    <property type="entry name" value="PAS"/>
    <property type="match status" value="1"/>
</dbReference>
<evidence type="ECO:0000313" key="13">
    <source>
        <dbReference type="EMBL" id="GEQ12185.1"/>
    </source>
</evidence>
<evidence type="ECO:0000256" key="2">
    <source>
        <dbReference type="ARBA" id="ARBA00004370"/>
    </source>
</evidence>
<dbReference type="InterPro" id="IPR000014">
    <property type="entry name" value="PAS"/>
</dbReference>
<evidence type="ECO:0000259" key="12">
    <source>
        <dbReference type="PROSITE" id="PS50109"/>
    </source>
</evidence>
<evidence type="ECO:0000256" key="4">
    <source>
        <dbReference type="ARBA" id="ARBA00022553"/>
    </source>
</evidence>
<evidence type="ECO:0000256" key="3">
    <source>
        <dbReference type="ARBA" id="ARBA00012438"/>
    </source>
</evidence>
<comment type="caution">
    <text evidence="13">The sequence shown here is derived from an EMBL/GenBank/DDBJ whole genome shotgun (WGS) entry which is preliminary data.</text>
</comment>
<dbReference type="InterPro" id="IPR036890">
    <property type="entry name" value="HATPase_C_sf"/>
</dbReference>
<reference evidence="13 14" key="1">
    <citation type="submission" date="2019-07" db="EMBL/GenBank/DDBJ databases">
        <title>Whole genome shotgun sequence of Knoellia locipacati NBRC 109775.</title>
        <authorList>
            <person name="Hosoyama A."/>
            <person name="Uohara A."/>
            <person name="Ohji S."/>
            <person name="Ichikawa N."/>
        </authorList>
    </citation>
    <scope>NUCLEOTIDE SEQUENCE [LARGE SCALE GENOMIC DNA]</scope>
    <source>
        <strain evidence="13 14">NBRC 109775</strain>
    </source>
</reference>
<dbReference type="InterPro" id="IPR016120">
    <property type="entry name" value="Sig_transdc_His_kin_SpoOB"/>
</dbReference>
<evidence type="ECO:0000256" key="1">
    <source>
        <dbReference type="ARBA" id="ARBA00000085"/>
    </source>
</evidence>
<dbReference type="Gene3D" id="3.30.565.10">
    <property type="entry name" value="Histidine kinase-like ATPase, C-terminal domain"/>
    <property type="match status" value="1"/>
</dbReference>
<evidence type="ECO:0000256" key="7">
    <source>
        <dbReference type="ARBA" id="ARBA00022777"/>
    </source>
</evidence>
<keyword evidence="4" id="KW-0597">Phosphoprotein</keyword>
<dbReference type="InterPro" id="IPR050428">
    <property type="entry name" value="TCS_sensor_his_kinase"/>
</dbReference>
<dbReference type="SMART" id="SM00387">
    <property type="entry name" value="HATPase_c"/>
    <property type="match status" value="1"/>
</dbReference>
<evidence type="ECO:0000256" key="10">
    <source>
        <dbReference type="ARBA" id="ARBA00023136"/>
    </source>
</evidence>
<dbReference type="Gene3D" id="1.10.287.130">
    <property type="match status" value="1"/>
</dbReference>
<dbReference type="Pfam" id="PF14689">
    <property type="entry name" value="SPOB_a"/>
    <property type="match status" value="1"/>
</dbReference>
<dbReference type="InterPro" id="IPR003594">
    <property type="entry name" value="HATPase_dom"/>
</dbReference>
<dbReference type="Proteomes" id="UP000321793">
    <property type="component" value="Unassembled WGS sequence"/>
</dbReference>
<dbReference type="GO" id="GO:0016020">
    <property type="term" value="C:membrane"/>
    <property type="evidence" value="ECO:0007669"/>
    <property type="project" value="UniProtKB-SubCell"/>
</dbReference>
<feature type="transmembrane region" description="Helical" evidence="11">
    <location>
        <begin position="180"/>
        <end position="199"/>
    </location>
</feature>
<evidence type="ECO:0000256" key="8">
    <source>
        <dbReference type="ARBA" id="ARBA00022989"/>
    </source>
</evidence>
<dbReference type="PANTHER" id="PTHR45436:SF5">
    <property type="entry name" value="SENSOR HISTIDINE KINASE TRCS"/>
    <property type="match status" value="1"/>
</dbReference>
<dbReference type="PANTHER" id="PTHR45436">
    <property type="entry name" value="SENSOR HISTIDINE KINASE YKOH"/>
    <property type="match status" value="1"/>
</dbReference>
<evidence type="ECO:0000256" key="11">
    <source>
        <dbReference type="SAM" id="Phobius"/>
    </source>
</evidence>
<keyword evidence="6 11" id="KW-0812">Transmembrane</keyword>
<comment type="subcellular location">
    <subcellularLocation>
        <location evidence="2">Membrane</location>
    </subcellularLocation>
</comment>
<keyword evidence="8 11" id="KW-1133">Transmembrane helix</keyword>
<dbReference type="SUPFAM" id="SSF55785">
    <property type="entry name" value="PYP-like sensor domain (PAS domain)"/>
    <property type="match status" value="1"/>
</dbReference>
<dbReference type="EMBL" id="BKBA01000002">
    <property type="protein sequence ID" value="GEQ12185.1"/>
    <property type="molecule type" value="Genomic_DNA"/>
</dbReference>
<dbReference type="InterPro" id="IPR039506">
    <property type="entry name" value="SPOB_a"/>
</dbReference>
<dbReference type="PRINTS" id="PR00344">
    <property type="entry name" value="BCTRLSENSOR"/>
</dbReference>
<organism evidence="13 14">
    <name type="scientific">Knoellia locipacati</name>
    <dbReference type="NCBI Taxonomy" id="882824"/>
    <lineage>
        <taxon>Bacteria</taxon>
        <taxon>Bacillati</taxon>
        <taxon>Actinomycetota</taxon>
        <taxon>Actinomycetes</taxon>
        <taxon>Micrococcales</taxon>
        <taxon>Intrasporangiaceae</taxon>
        <taxon>Knoellia</taxon>
    </lineage>
</organism>
<gene>
    <name evidence="13" type="ORF">KLO01_02320</name>
</gene>
<evidence type="ECO:0000256" key="6">
    <source>
        <dbReference type="ARBA" id="ARBA00022692"/>
    </source>
</evidence>
<dbReference type="SUPFAM" id="SSF55890">
    <property type="entry name" value="Sporulation response regulatory protein Spo0B"/>
    <property type="match status" value="1"/>
</dbReference>
<feature type="domain" description="Histidine kinase" evidence="12">
    <location>
        <begin position="443"/>
        <end position="547"/>
    </location>
</feature>
<dbReference type="GO" id="GO:0000155">
    <property type="term" value="F:phosphorelay sensor kinase activity"/>
    <property type="evidence" value="ECO:0007669"/>
    <property type="project" value="InterPro"/>
</dbReference>
<accession>A0A512SW97</accession>
<dbReference type="Pfam" id="PF02518">
    <property type="entry name" value="HATPase_c"/>
    <property type="match status" value="1"/>
</dbReference>
<evidence type="ECO:0000256" key="5">
    <source>
        <dbReference type="ARBA" id="ARBA00022679"/>
    </source>
</evidence>
<sequence length="547" mass="57912">MRAALRRIWPQTLAGRMLATQLLIVSIVFVAVGALSVAQQGAGVTDREVRRARQVAEQVTQEPGVRQVLGPQGEAWMSQAQAALESARTLSASDGVYLARTVDGSVVAAAADDPVRRLPRTEAFEGSSWLGGEGDDDDPTTIMAMAPVIVPGEFEPVGVVAVTRPSPSAWDDLATITPNLLTYLGLAGVIGVVGSLLLARRVKRQTLGLEPREIAGLVEQREAVLHGIKEGLLAVDLTGRVTLINDEAATLLSIPQAGAVGHSLSELGADRPLLALFPSRRLRSGPTVSVADEPEVPSVDRAMLVRGRLVTANVMPVRQQGRLVGHVATLRDRTELLELQRDLDVTRATTDSLRAQAHEFSNRMHVVAGLIALEEYDDVTDYIRHITADEAELTARVGTAVADPAVAAMLMAKSRQAAERGITLDLDDESRLARLDGDLSTDLNTILGNLVDNALEAVPDMSGRVRVAVSGPDGGSVRLVVHDNGPGVPADDMGTLFVRGWSTKDSEPGSSRGIGLALVRMVCTKRGGEVSVSNDDGAVFTVSLPTG</sequence>
<keyword evidence="9" id="KW-0902">Two-component regulatory system</keyword>
<comment type="catalytic activity">
    <reaction evidence="1">
        <text>ATP + protein L-histidine = ADP + protein N-phospho-L-histidine.</text>
        <dbReference type="EC" id="2.7.13.3"/>
    </reaction>
</comment>
<dbReference type="SUPFAM" id="SSF55874">
    <property type="entry name" value="ATPase domain of HSP90 chaperone/DNA topoisomerase II/histidine kinase"/>
    <property type="match status" value="1"/>
</dbReference>
<dbReference type="InterPro" id="IPR035965">
    <property type="entry name" value="PAS-like_dom_sf"/>
</dbReference>
<dbReference type="AlphaFoldDB" id="A0A512SW97"/>
<dbReference type="PROSITE" id="PS50109">
    <property type="entry name" value="HIS_KIN"/>
    <property type="match status" value="1"/>
</dbReference>
<dbReference type="Pfam" id="PF00989">
    <property type="entry name" value="PAS"/>
    <property type="match status" value="1"/>
</dbReference>
<dbReference type="Gene3D" id="3.30.450.20">
    <property type="entry name" value="PAS domain"/>
    <property type="match status" value="1"/>
</dbReference>
<evidence type="ECO:0000256" key="9">
    <source>
        <dbReference type="ARBA" id="ARBA00023012"/>
    </source>
</evidence>
<keyword evidence="14" id="KW-1185">Reference proteome</keyword>
<dbReference type="InterPro" id="IPR013767">
    <property type="entry name" value="PAS_fold"/>
</dbReference>
<evidence type="ECO:0000313" key="14">
    <source>
        <dbReference type="Proteomes" id="UP000321793"/>
    </source>
</evidence>
<keyword evidence="10 11" id="KW-0472">Membrane</keyword>
<protein>
    <recommendedName>
        <fullName evidence="3">histidine kinase</fullName>
        <ecNumber evidence="3">2.7.13.3</ecNumber>
    </recommendedName>
</protein>
<dbReference type="GO" id="GO:0006355">
    <property type="term" value="P:regulation of DNA-templated transcription"/>
    <property type="evidence" value="ECO:0007669"/>
    <property type="project" value="InterPro"/>
</dbReference>
<dbReference type="CDD" id="cd00130">
    <property type="entry name" value="PAS"/>
    <property type="match status" value="1"/>
</dbReference>